<reference evidence="1" key="1">
    <citation type="submission" date="2021-12" db="EMBL/GenBank/DDBJ databases">
        <title>Black yeast isolated from Biological Soil Crust.</title>
        <authorList>
            <person name="Kurbessoian T."/>
        </authorList>
    </citation>
    <scope>NUCLEOTIDE SEQUENCE</scope>
    <source>
        <strain evidence="1">CCFEE 5208</strain>
    </source>
</reference>
<dbReference type="EMBL" id="JASUXU010000022">
    <property type="protein sequence ID" value="KAK0321057.1"/>
    <property type="molecule type" value="Genomic_DNA"/>
</dbReference>
<comment type="caution">
    <text evidence="1">The sequence shown here is derived from an EMBL/GenBank/DDBJ whole genome shotgun (WGS) entry which is preliminary data.</text>
</comment>
<evidence type="ECO:0000313" key="1">
    <source>
        <dbReference type="EMBL" id="KAK0321057.1"/>
    </source>
</evidence>
<name>A0AAN6FPU2_9PEZI</name>
<evidence type="ECO:0000313" key="2">
    <source>
        <dbReference type="Proteomes" id="UP001168146"/>
    </source>
</evidence>
<accession>A0AAN6FPU2</accession>
<protein>
    <submittedName>
        <fullName evidence="1">Uncharacterized protein</fullName>
    </submittedName>
</protein>
<dbReference type="Proteomes" id="UP001168146">
    <property type="component" value="Unassembled WGS sequence"/>
</dbReference>
<gene>
    <name evidence="1" type="ORF">LTR82_007974</name>
</gene>
<dbReference type="AlphaFoldDB" id="A0AAN6FPU2"/>
<organism evidence="1 2">
    <name type="scientific">Friedmanniomyces endolithicus</name>
    <dbReference type="NCBI Taxonomy" id="329885"/>
    <lineage>
        <taxon>Eukaryota</taxon>
        <taxon>Fungi</taxon>
        <taxon>Dikarya</taxon>
        <taxon>Ascomycota</taxon>
        <taxon>Pezizomycotina</taxon>
        <taxon>Dothideomycetes</taxon>
        <taxon>Dothideomycetidae</taxon>
        <taxon>Mycosphaerellales</taxon>
        <taxon>Teratosphaeriaceae</taxon>
        <taxon>Friedmanniomyces</taxon>
    </lineage>
</organism>
<proteinExistence type="predicted"/>
<sequence>MDVWKGKPGPNTSTIRNAVKVILAYGHFTQKKTWIGFAVLSRLVRAFLTRASDQGVQNWDVAIAKCLSMVLVGGLGARTGDVVLATGYKDKDYYLQYRHIELYIEGDEPTFANLRARIKLEFSKCHKETANEEIFYRFRPLLEAHDSHMCPIAWLLVHCL</sequence>